<dbReference type="Pfam" id="PF01795">
    <property type="entry name" value="Methyltransf_5"/>
    <property type="match status" value="1"/>
</dbReference>
<comment type="similarity">
    <text evidence="1 6">Belongs to the methyltransferase superfamily. RsmH family.</text>
</comment>
<dbReference type="Proteomes" id="UP000054010">
    <property type="component" value="Unassembled WGS sequence"/>
</dbReference>
<protein>
    <recommendedName>
        <fullName evidence="6">Ribosomal RNA small subunit methyltransferase H</fullName>
        <ecNumber evidence="6">2.1.1.199</ecNumber>
    </recommendedName>
    <alternativeName>
        <fullName evidence="6">16S rRNA m(4)C1402 methyltransferase</fullName>
    </alternativeName>
    <alternativeName>
        <fullName evidence="6">rRNA (cytosine-N(4)-)-methyltransferase RsmH</fullName>
    </alternativeName>
</protein>
<dbReference type="NCBIfam" id="TIGR00006">
    <property type="entry name" value="16S rRNA (cytosine(1402)-N(4))-methyltransferase RsmH"/>
    <property type="match status" value="1"/>
</dbReference>
<gene>
    <name evidence="6" type="primary">rsmH</name>
    <name evidence="7" type="ORF">OSCT_2773</name>
</gene>
<feature type="binding site" evidence="6">
    <location>
        <position position="115"/>
    </location>
    <ligand>
        <name>S-adenosyl-L-methionine</name>
        <dbReference type="ChEBI" id="CHEBI:59789"/>
    </ligand>
</feature>
<dbReference type="AlphaFoldDB" id="E1IHH2"/>
<comment type="caution">
    <text evidence="7">The sequence shown here is derived from an EMBL/GenBank/DDBJ whole genome shotgun (WGS) entry which is preliminary data.</text>
</comment>
<dbReference type="PANTHER" id="PTHR11265">
    <property type="entry name" value="S-ADENOSYL-METHYLTRANSFERASE MRAW"/>
    <property type="match status" value="1"/>
</dbReference>
<dbReference type="EMBL" id="ADVR01000116">
    <property type="protein sequence ID" value="EFO79335.1"/>
    <property type="molecule type" value="Genomic_DNA"/>
</dbReference>
<accession>E1IHH2</accession>
<keyword evidence="5 6" id="KW-0949">S-adenosyl-L-methionine</keyword>
<dbReference type="STRING" id="765420.OSCT_2773"/>
<evidence type="ECO:0000256" key="5">
    <source>
        <dbReference type="ARBA" id="ARBA00022691"/>
    </source>
</evidence>
<evidence type="ECO:0000256" key="2">
    <source>
        <dbReference type="ARBA" id="ARBA00022552"/>
    </source>
</evidence>
<feature type="binding site" evidence="6">
    <location>
        <position position="94"/>
    </location>
    <ligand>
        <name>S-adenosyl-L-methionine</name>
        <dbReference type="ChEBI" id="CHEBI:59789"/>
    </ligand>
</feature>
<dbReference type="SUPFAM" id="SSF81799">
    <property type="entry name" value="Putative methyltransferase TM0872, insert domain"/>
    <property type="match status" value="1"/>
</dbReference>
<dbReference type="InterPro" id="IPR023397">
    <property type="entry name" value="SAM-dep_MeTrfase_MraW_recog"/>
</dbReference>
<dbReference type="eggNOG" id="COG0275">
    <property type="taxonomic scope" value="Bacteria"/>
</dbReference>
<dbReference type="Gene3D" id="1.10.150.170">
    <property type="entry name" value="Putative methyltransferase TM0872, insert domain"/>
    <property type="match status" value="1"/>
</dbReference>
<dbReference type="GO" id="GO:0070475">
    <property type="term" value="P:rRNA base methylation"/>
    <property type="evidence" value="ECO:0007669"/>
    <property type="project" value="UniProtKB-UniRule"/>
</dbReference>
<keyword evidence="8" id="KW-1185">Reference proteome</keyword>
<reference evidence="7 8" key="1">
    <citation type="journal article" date="2011" name="J. Bacteriol.">
        <title>Draft genome sequence of the anoxygenic filamentous phototrophic bacterium Oscillochloris trichoides subsp. DG-6.</title>
        <authorList>
            <person name="Kuznetsov B.B."/>
            <person name="Ivanovsky R.N."/>
            <person name="Keppen O.I."/>
            <person name="Sukhacheva M.V."/>
            <person name="Bumazhkin B.K."/>
            <person name="Patutina E.O."/>
            <person name="Beletsky A.V."/>
            <person name="Mardanov A.V."/>
            <person name="Baslerov R.V."/>
            <person name="Panteleeva A.N."/>
            <person name="Kolganova T.V."/>
            <person name="Ravin N.V."/>
            <person name="Skryabin K.G."/>
        </authorList>
    </citation>
    <scope>NUCLEOTIDE SEQUENCE [LARGE SCALE GENOMIC DNA]</scope>
    <source>
        <strain evidence="7 8">DG-6</strain>
    </source>
</reference>
<keyword evidence="4 6" id="KW-0808">Transferase</keyword>
<dbReference type="Gene3D" id="3.40.50.150">
    <property type="entry name" value="Vaccinia Virus protein VP39"/>
    <property type="match status" value="1"/>
</dbReference>
<comment type="function">
    <text evidence="6">Specifically methylates the N4 position of cytidine in position 1402 (C1402) of 16S rRNA.</text>
</comment>
<keyword evidence="6" id="KW-0963">Cytoplasm</keyword>
<dbReference type="EC" id="2.1.1.199" evidence="6"/>
<comment type="catalytic activity">
    <reaction evidence="6">
        <text>cytidine(1402) in 16S rRNA + S-adenosyl-L-methionine = N(4)-methylcytidine(1402) in 16S rRNA + S-adenosyl-L-homocysteine + H(+)</text>
        <dbReference type="Rhea" id="RHEA:42928"/>
        <dbReference type="Rhea" id="RHEA-COMP:10286"/>
        <dbReference type="Rhea" id="RHEA-COMP:10287"/>
        <dbReference type="ChEBI" id="CHEBI:15378"/>
        <dbReference type="ChEBI" id="CHEBI:57856"/>
        <dbReference type="ChEBI" id="CHEBI:59789"/>
        <dbReference type="ChEBI" id="CHEBI:74506"/>
        <dbReference type="ChEBI" id="CHEBI:82748"/>
        <dbReference type="EC" id="2.1.1.199"/>
    </reaction>
</comment>
<dbReference type="FunFam" id="1.10.150.170:FF:000003">
    <property type="entry name" value="Ribosomal RNA small subunit methyltransferase H"/>
    <property type="match status" value="1"/>
</dbReference>
<dbReference type="SUPFAM" id="SSF53335">
    <property type="entry name" value="S-adenosyl-L-methionine-dependent methyltransferases"/>
    <property type="match status" value="1"/>
</dbReference>
<dbReference type="InterPro" id="IPR002903">
    <property type="entry name" value="RsmH"/>
</dbReference>
<keyword evidence="2 6" id="KW-0698">rRNA processing</keyword>
<feature type="binding site" evidence="6">
    <location>
        <position position="64"/>
    </location>
    <ligand>
        <name>S-adenosyl-L-methionine</name>
        <dbReference type="ChEBI" id="CHEBI:59789"/>
    </ligand>
</feature>
<evidence type="ECO:0000256" key="6">
    <source>
        <dbReference type="HAMAP-Rule" id="MF_01007"/>
    </source>
</evidence>
<dbReference type="HAMAP" id="MF_01007">
    <property type="entry name" value="16SrRNA_methyltr_H"/>
    <property type="match status" value="1"/>
</dbReference>
<dbReference type="InterPro" id="IPR029063">
    <property type="entry name" value="SAM-dependent_MTases_sf"/>
</dbReference>
<dbReference type="PANTHER" id="PTHR11265:SF0">
    <property type="entry name" value="12S RRNA N4-METHYLCYTIDINE METHYLTRANSFERASE"/>
    <property type="match status" value="1"/>
</dbReference>
<dbReference type="PIRSF" id="PIRSF004486">
    <property type="entry name" value="MraW"/>
    <property type="match status" value="1"/>
</dbReference>
<proteinExistence type="inferred from homology"/>
<evidence type="ECO:0000256" key="4">
    <source>
        <dbReference type="ARBA" id="ARBA00022679"/>
    </source>
</evidence>
<sequence>MAITTSMQPCAPPFQHISVLAQPVQAALNPRPGGIYLDGTLGGGGHALAVLQAAQPDGRLIGIDADPAALAAAQARMAAANIPASSYQFFHGRFGAMAQIARQAGITSCDGILLDLGVSSPQLDWAERGFSFSADGPLDMRLDPTQGHTAADLVNTLDEQYLADIIFRYGEERGSRKIARLIVERRKHAPFERTADLAALVARAVGRGGRERIHPATRTFQALRIAVNTELEQLEIALPQAVDLLHSGGRLAVISFHSLEDRIVKHFLRAESGYGGNANPRPPRLRIITKKPLEADAEELAANPRSRSAKLRVAEKL</sequence>
<comment type="subcellular location">
    <subcellularLocation>
        <location evidence="6">Cytoplasm</location>
    </subcellularLocation>
</comment>
<dbReference type="GO" id="GO:0005737">
    <property type="term" value="C:cytoplasm"/>
    <property type="evidence" value="ECO:0007669"/>
    <property type="project" value="UniProtKB-SubCell"/>
</dbReference>
<feature type="binding site" evidence="6">
    <location>
        <begin position="44"/>
        <end position="46"/>
    </location>
    <ligand>
        <name>S-adenosyl-L-methionine</name>
        <dbReference type="ChEBI" id="CHEBI:59789"/>
    </ligand>
</feature>
<evidence type="ECO:0000256" key="1">
    <source>
        <dbReference type="ARBA" id="ARBA00010396"/>
    </source>
</evidence>
<keyword evidence="3 6" id="KW-0489">Methyltransferase</keyword>
<evidence type="ECO:0000313" key="7">
    <source>
        <dbReference type="EMBL" id="EFO79335.1"/>
    </source>
</evidence>
<feature type="binding site" evidence="6">
    <location>
        <position position="122"/>
    </location>
    <ligand>
        <name>S-adenosyl-L-methionine</name>
        <dbReference type="ChEBI" id="CHEBI:59789"/>
    </ligand>
</feature>
<organism evidence="7 8">
    <name type="scientific">Oscillochloris trichoides DG-6</name>
    <dbReference type="NCBI Taxonomy" id="765420"/>
    <lineage>
        <taxon>Bacteria</taxon>
        <taxon>Bacillati</taxon>
        <taxon>Chloroflexota</taxon>
        <taxon>Chloroflexia</taxon>
        <taxon>Chloroflexales</taxon>
        <taxon>Chloroflexineae</taxon>
        <taxon>Oscillochloridaceae</taxon>
        <taxon>Oscillochloris</taxon>
    </lineage>
</organism>
<dbReference type="HOGENOM" id="CLU_038422_3_0_0"/>
<evidence type="ECO:0000256" key="3">
    <source>
        <dbReference type="ARBA" id="ARBA00022603"/>
    </source>
</evidence>
<name>E1IHH2_9CHLR</name>
<dbReference type="GO" id="GO:0071424">
    <property type="term" value="F:rRNA (cytosine-N4-)-methyltransferase activity"/>
    <property type="evidence" value="ECO:0007669"/>
    <property type="project" value="UniProtKB-UniRule"/>
</dbReference>
<evidence type="ECO:0000313" key="8">
    <source>
        <dbReference type="Proteomes" id="UP000054010"/>
    </source>
</evidence>